<sequence>MRSGQIVSKHFNNVLKAVLRLHGLLLKKPEPIINCLGALDGTYVKTQFRIITACCLLHNLIQREMPMDLDDDENKEMNPPPPATELGDEMIDVVEASDRWSEWRTALATQMFNEWQASRGMDDEGTTSSRKKGKPRRFWNHCEEVFLITTMKDVIASNPRWKLDNNQFRAGFYNECEKKILSAFPGTDLRASPHIDSKIKFWRKQYNTLQDMLNISGFGWDDEQKMVLVDSDDVWQNYVRDKATGELAEDPADAVAAMEKEDANVTTEEGEQSPVEQFSMNMGDTDYSMSTIGNVPNRADSTKTGKKRARPTEGIPTELSKMAKNLGSFIENTNTTMVEIAHTIGYSHNLSQQRRLVNAELLKLPMSNTQRLMATSMIVKDEDKVDLLFSLDENDKMEWVSLLLEETDGFYLPKIAILHHGLIFS</sequence>
<evidence type="ECO:0000256" key="1">
    <source>
        <dbReference type="SAM" id="MobiDB-lite"/>
    </source>
</evidence>
<feature type="domain" description="Myb/SANT-like" evidence="2">
    <location>
        <begin position="139"/>
        <end position="238"/>
    </location>
</feature>
<protein>
    <recommendedName>
        <fullName evidence="2">Myb/SANT-like domain-containing protein</fullName>
    </recommendedName>
</protein>
<feature type="region of interest" description="Disordered" evidence="1">
    <location>
        <begin position="290"/>
        <end position="312"/>
    </location>
</feature>
<accession>A0A7J7GAC9</accession>
<name>A0A7J7GAC9_CAMSI</name>
<reference evidence="3 4" key="2">
    <citation type="submission" date="2020-07" db="EMBL/GenBank/DDBJ databases">
        <title>Genome assembly of wild tea tree DASZ reveals pedigree and selection history of tea varieties.</title>
        <authorList>
            <person name="Zhang W."/>
        </authorList>
    </citation>
    <scope>NUCLEOTIDE SEQUENCE [LARGE SCALE GENOMIC DNA]</scope>
    <source>
        <strain evidence="4">cv. G240</strain>
        <tissue evidence="3">Leaf</tissue>
    </source>
</reference>
<keyword evidence="4" id="KW-1185">Reference proteome</keyword>
<evidence type="ECO:0000313" key="3">
    <source>
        <dbReference type="EMBL" id="KAF5937700.1"/>
    </source>
</evidence>
<evidence type="ECO:0000313" key="4">
    <source>
        <dbReference type="Proteomes" id="UP000593564"/>
    </source>
</evidence>
<gene>
    <name evidence="3" type="ORF">HYC85_025206</name>
</gene>
<dbReference type="InterPro" id="IPR024752">
    <property type="entry name" value="Myb/SANT-like_dom"/>
</dbReference>
<organism evidence="3 4">
    <name type="scientific">Camellia sinensis</name>
    <name type="common">Tea plant</name>
    <name type="synonym">Thea sinensis</name>
    <dbReference type="NCBI Taxonomy" id="4442"/>
    <lineage>
        <taxon>Eukaryota</taxon>
        <taxon>Viridiplantae</taxon>
        <taxon>Streptophyta</taxon>
        <taxon>Embryophyta</taxon>
        <taxon>Tracheophyta</taxon>
        <taxon>Spermatophyta</taxon>
        <taxon>Magnoliopsida</taxon>
        <taxon>eudicotyledons</taxon>
        <taxon>Gunneridae</taxon>
        <taxon>Pentapetalae</taxon>
        <taxon>asterids</taxon>
        <taxon>Ericales</taxon>
        <taxon>Theaceae</taxon>
        <taxon>Camellia</taxon>
    </lineage>
</organism>
<dbReference type="Pfam" id="PF12776">
    <property type="entry name" value="Myb_DNA-bind_3"/>
    <property type="match status" value="1"/>
</dbReference>
<dbReference type="Proteomes" id="UP000593564">
    <property type="component" value="Unassembled WGS sequence"/>
</dbReference>
<proteinExistence type="predicted"/>
<dbReference type="PANTHER" id="PTHR46250:SF15">
    <property type="entry name" value="OS01G0523800 PROTEIN"/>
    <property type="match status" value="1"/>
</dbReference>
<dbReference type="AlphaFoldDB" id="A0A7J7GAC9"/>
<evidence type="ECO:0000259" key="2">
    <source>
        <dbReference type="Pfam" id="PF12776"/>
    </source>
</evidence>
<comment type="caution">
    <text evidence="3">The sequence shown here is derived from an EMBL/GenBank/DDBJ whole genome shotgun (WGS) entry which is preliminary data.</text>
</comment>
<dbReference type="EMBL" id="JACBKZ010000012">
    <property type="protein sequence ID" value="KAF5937700.1"/>
    <property type="molecule type" value="Genomic_DNA"/>
</dbReference>
<reference evidence="4" key="1">
    <citation type="journal article" date="2020" name="Nat. Commun.">
        <title>Genome assembly of wild tea tree DASZ reveals pedigree and selection history of tea varieties.</title>
        <authorList>
            <person name="Zhang W."/>
            <person name="Zhang Y."/>
            <person name="Qiu H."/>
            <person name="Guo Y."/>
            <person name="Wan H."/>
            <person name="Zhang X."/>
            <person name="Scossa F."/>
            <person name="Alseekh S."/>
            <person name="Zhang Q."/>
            <person name="Wang P."/>
            <person name="Xu L."/>
            <person name="Schmidt M.H."/>
            <person name="Jia X."/>
            <person name="Li D."/>
            <person name="Zhu A."/>
            <person name="Guo F."/>
            <person name="Chen W."/>
            <person name="Ni D."/>
            <person name="Usadel B."/>
            <person name="Fernie A.R."/>
            <person name="Wen W."/>
        </authorList>
    </citation>
    <scope>NUCLEOTIDE SEQUENCE [LARGE SCALE GENOMIC DNA]</scope>
    <source>
        <strain evidence="4">cv. G240</strain>
    </source>
</reference>
<dbReference type="PANTHER" id="PTHR46250">
    <property type="entry name" value="MYB/SANT-LIKE DNA-BINDING DOMAIN PROTEIN-RELATED"/>
    <property type="match status" value="1"/>
</dbReference>